<evidence type="ECO:0000256" key="1">
    <source>
        <dbReference type="SAM" id="SignalP"/>
    </source>
</evidence>
<evidence type="ECO:0000313" key="3">
    <source>
        <dbReference type="Proteomes" id="UP000202440"/>
    </source>
</evidence>
<keyword evidence="1" id="KW-0732">Signal</keyword>
<protein>
    <recommendedName>
        <fullName evidence="4">DUF3570 domain-containing protein</fullName>
    </recommendedName>
</protein>
<keyword evidence="3" id="KW-1185">Reference proteome</keyword>
<organism evidence="2 3">
    <name type="scientific">Bacterioplanes sanyensis</name>
    <dbReference type="NCBI Taxonomy" id="1249553"/>
    <lineage>
        <taxon>Bacteria</taxon>
        <taxon>Pseudomonadati</taxon>
        <taxon>Pseudomonadota</taxon>
        <taxon>Gammaproteobacteria</taxon>
        <taxon>Oceanospirillales</taxon>
        <taxon>Oceanospirillaceae</taxon>
        <taxon>Bacterioplanes</taxon>
    </lineage>
</organism>
<evidence type="ECO:0008006" key="4">
    <source>
        <dbReference type="Google" id="ProtNLM"/>
    </source>
</evidence>
<feature type="chain" id="PRO_5013075688" description="DUF3570 domain-containing protein" evidence="1">
    <location>
        <begin position="19"/>
        <end position="331"/>
    </location>
</feature>
<gene>
    <name evidence="2" type="ORF">CHH28_16960</name>
</gene>
<name>A0A222FNJ8_9GAMM</name>
<proteinExistence type="predicted"/>
<dbReference type="KEGG" id="bsan:CHH28_16960"/>
<reference evidence="2 3" key="1">
    <citation type="submission" date="2017-07" db="EMBL/GenBank/DDBJ databases">
        <title>Annotated genome sequence of Bacterioplanes sanyensis isolated from Red Sea.</title>
        <authorList>
            <person name="Rehman Z.U."/>
        </authorList>
    </citation>
    <scope>NUCLEOTIDE SEQUENCE [LARGE SCALE GENOMIC DNA]</scope>
    <source>
        <strain evidence="2 3">NV9</strain>
    </source>
</reference>
<dbReference type="Proteomes" id="UP000202440">
    <property type="component" value="Chromosome"/>
</dbReference>
<dbReference type="RefSeq" id="WP_094061431.1">
    <property type="nucleotide sequence ID" value="NZ_CP022530.1"/>
</dbReference>
<dbReference type="EMBL" id="CP022530">
    <property type="protein sequence ID" value="ASP40262.1"/>
    <property type="molecule type" value="Genomic_DNA"/>
</dbReference>
<feature type="signal peptide" evidence="1">
    <location>
        <begin position="1"/>
        <end position="18"/>
    </location>
</feature>
<dbReference type="OrthoDB" id="9342527at2"/>
<dbReference type="AlphaFoldDB" id="A0A222FNJ8"/>
<accession>A0A222FNJ8</accession>
<sequence length="331" mass="38528">MKYCCVIGLCLLSTTAVAGLPRPYFYNPPEPEIPATTALDESQLQTPVTPGMVSRSRDWLANYLDSLSGNIDGFFVDTFFSDTVTEDDIRGSRARLSWFTRRELGDPVDYRFGLSVKLVFPNTNERLNLLLESDEDDDQRESDPIESLENPEYTAALRFILDETSAWKTNIDTGVRWGIPPDPFVRFRARRFVYLSEWEMRLTQQFYYRTLDGWGEETQIRLDHPLNVEKLFRIEAKAEYLLNNDYLDLNYSAGLFHQLSRHSALAYTFGASGDTNQQTTFYNYSSRVRYRQSLYQDWVFGEIAQELVWERDKDYETTPVIMFRVEALIGQ</sequence>
<evidence type="ECO:0000313" key="2">
    <source>
        <dbReference type="EMBL" id="ASP40262.1"/>
    </source>
</evidence>